<gene>
    <name evidence="2" type="ORF">SAM23877_6222</name>
</gene>
<accession>A0A0K2B2E4</accession>
<evidence type="ECO:0000256" key="1">
    <source>
        <dbReference type="SAM" id="MobiDB-lite"/>
    </source>
</evidence>
<organism evidence="2 3">
    <name type="scientific">Streptomyces ambofaciens (strain ATCC 23877 / 3486 / DSM 40053 / JCM 4204 / NBRC 12836 / NRRL B-2516)</name>
    <dbReference type="NCBI Taxonomy" id="278992"/>
    <lineage>
        <taxon>Bacteria</taxon>
        <taxon>Bacillati</taxon>
        <taxon>Actinomycetota</taxon>
        <taxon>Actinomycetes</taxon>
        <taxon>Kitasatosporales</taxon>
        <taxon>Streptomycetaceae</taxon>
        <taxon>Streptomyces</taxon>
    </lineage>
</organism>
<feature type="region of interest" description="Disordered" evidence="1">
    <location>
        <begin position="1"/>
        <end position="56"/>
    </location>
</feature>
<name>A0A0K2B2E4_STRA7</name>
<proteinExistence type="predicted"/>
<sequence>MREPPRTVGSPGAAREPGPRTTPHAHPFSGRTDHGGAARCVHPCPHARRGPGPRPL</sequence>
<dbReference type="Proteomes" id="UP000061018">
    <property type="component" value="Chromosome"/>
</dbReference>
<feature type="compositionally biased region" description="Basic residues" evidence="1">
    <location>
        <begin position="45"/>
        <end position="56"/>
    </location>
</feature>
<evidence type="ECO:0000313" key="2">
    <source>
        <dbReference type="EMBL" id="AKZ59267.1"/>
    </source>
</evidence>
<protein>
    <submittedName>
        <fullName evidence="2">Uncharacterized protein</fullName>
    </submittedName>
</protein>
<evidence type="ECO:0000313" key="3">
    <source>
        <dbReference type="Proteomes" id="UP000061018"/>
    </source>
</evidence>
<dbReference type="KEGG" id="samb:SAM23877_6222"/>
<reference evidence="3" key="1">
    <citation type="journal article" date="2015" name="J. Biotechnol.">
        <title>Complete genome sequence of Streptomyces ambofaciens ATCC 23877, the spiramycin producer.</title>
        <authorList>
            <person name="Thibessard A."/>
            <person name="Haas D."/>
            <person name="Gerbaud C."/>
            <person name="Aigle B."/>
            <person name="Lautru S."/>
            <person name="Pernodet J.L."/>
            <person name="Leblond P."/>
        </authorList>
    </citation>
    <scope>NUCLEOTIDE SEQUENCE [LARGE SCALE GENOMIC DNA]</scope>
    <source>
        <strain evidence="3">ATCC 23877 / 3486 / DSM 40053 / JCM 4204 / NBRC 12836 / NRRL B-2516</strain>
    </source>
</reference>
<dbReference type="AlphaFoldDB" id="A0A0K2B2E4"/>
<dbReference type="EMBL" id="CP012382">
    <property type="protein sequence ID" value="AKZ59267.1"/>
    <property type="molecule type" value="Genomic_DNA"/>
</dbReference>